<keyword evidence="1" id="KW-1133">Transmembrane helix</keyword>
<feature type="transmembrane region" description="Helical" evidence="1">
    <location>
        <begin position="21"/>
        <end position="40"/>
    </location>
</feature>
<evidence type="ECO:0000313" key="3">
    <source>
        <dbReference type="Proteomes" id="UP000295565"/>
    </source>
</evidence>
<evidence type="ECO:0000256" key="1">
    <source>
        <dbReference type="SAM" id="Phobius"/>
    </source>
</evidence>
<protein>
    <submittedName>
        <fullName evidence="2">Uncharacterized protein</fullName>
    </submittedName>
</protein>
<accession>A0A4R1JLT7</accession>
<sequence>MKRTFVNRRKGPDRFQRLLGALSVLCWVLFLVALIVFHYARPQVNYGYLDYKGIATRQHWDAAYLPWFIRSLWLCFGITIVEVLLRIKRNRRKNDYHYYNIFILMLMVIGALGSYYVGLFT</sequence>
<keyword evidence="1" id="KW-0472">Membrane</keyword>
<feature type="transmembrane region" description="Helical" evidence="1">
    <location>
        <begin position="67"/>
        <end position="85"/>
    </location>
</feature>
<dbReference type="OrthoDB" id="6240672at2"/>
<dbReference type="Proteomes" id="UP000295565">
    <property type="component" value="Unassembled WGS sequence"/>
</dbReference>
<proteinExistence type="predicted"/>
<reference evidence="2 3" key="1">
    <citation type="submission" date="2019-03" db="EMBL/GenBank/DDBJ databases">
        <title>Genomic Encyclopedia of Type Strains, Phase IV (KMG-IV): sequencing the most valuable type-strain genomes for metagenomic binning, comparative biology and taxonomic classification.</title>
        <authorList>
            <person name="Goeker M."/>
        </authorList>
    </citation>
    <scope>NUCLEOTIDE SEQUENCE [LARGE SCALE GENOMIC DNA]</scope>
    <source>
        <strain evidence="2 3">DSM 18577</strain>
    </source>
</reference>
<dbReference type="AlphaFoldDB" id="A0A4R1JLT7"/>
<dbReference type="RefSeq" id="WP_131912942.1">
    <property type="nucleotide sequence ID" value="NZ_OU594967.1"/>
</dbReference>
<feature type="transmembrane region" description="Helical" evidence="1">
    <location>
        <begin position="97"/>
        <end position="117"/>
    </location>
</feature>
<dbReference type="EMBL" id="SMGD01000013">
    <property type="protein sequence ID" value="TCK52035.1"/>
    <property type="molecule type" value="Genomic_DNA"/>
</dbReference>
<keyword evidence="1" id="KW-0812">Transmembrane</keyword>
<gene>
    <name evidence="2" type="ORF">EV690_2135</name>
</gene>
<organism evidence="2 3">
    <name type="scientific">Celerinatantimonas diazotrophica</name>
    <dbReference type="NCBI Taxonomy" id="412034"/>
    <lineage>
        <taxon>Bacteria</taxon>
        <taxon>Pseudomonadati</taxon>
        <taxon>Pseudomonadota</taxon>
        <taxon>Gammaproteobacteria</taxon>
        <taxon>Celerinatantimonadaceae</taxon>
        <taxon>Celerinatantimonas</taxon>
    </lineage>
</organism>
<evidence type="ECO:0000313" key="2">
    <source>
        <dbReference type="EMBL" id="TCK52035.1"/>
    </source>
</evidence>
<name>A0A4R1JLT7_9GAMM</name>
<keyword evidence="3" id="KW-1185">Reference proteome</keyword>
<comment type="caution">
    <text evidence="2">The sequence shown here is derived from an EMBL/GenBank/DDBJ whole genome shotgun (WGS) entry which is preliminary data.</text>
</comment>